<name>A0A518D430_9BACT</name>
<evidence type="ECO:0000313" key="2">
    <source>
        <dbReference type="EMBL" id="QDU86209.1"/>
    </source>
</evidence>
<accession>A0A518D430</accession>
<organism evidence="2 3">
    <name type="scientific">Rohdeia mirabilis</name>
    <dbReference type="NCBI Taxonomy" id="2528008"/>
    <lineage>
        <taxon>Bacteria</taxon>
        <taxon>Pseudomonadati</taxon>
        <taxon>Planctomycetota</taxon>
        <taxon>Planctomycetia</taxon>
        <taxon>Planctomycetia incertae sedis</taxon>
        <taxon>Rohdeia</taxon>
    </lineage>
</organism>
<dbReference type="InterPro" id="IPR035093">
    <property type="entry name" value="RelE/ParE_toxin_dom_sf"/>
</dbReference>
<dbReference type="RefSeq" id="WP_145191015.1">
    <property type="nucleotide sequence ID" value="NZ_CP036290.1"/>
</dbReference>
<gene>
    <name evidence="2" type="ORF">Pla163_33590</name>
</gene>
<dbReference type="InterPro" id="IPR007712">
    <property type="entry name" value="RelE/ParE_toxin"/>
</dbReference>
<sequence length="102" mass="12053">MRSVEFSPDVVVDRGNITSTWTDAAATRRRCDLFRRTFQVLAREPDLGRRCTLVDDDGRDLREVVMGLYLIVYEVTERTIRVRHISPEARVLEHRELLRPRR</sequence>
<protein>
    <recommendedName>
        <fullName evidence="4">Plasmid stabilization system protein</fullName>
    </recommendedName>
</protein>
<reference evidence="2 3" key="1">
    <citation type="submission" date="2019-02" db="EMBL/GenBank/DDBJ databases">
        <title>Deep-cultivation of Planctomycetes and their phenomic and genomic characterization uncovers novel biology.</title>
        <authorList>
            <person name="Wiegand S."/>
            <person name="Jogler M."/>
            <person name="Boedeker C."/>
            <person name="Pinto D."/>
            <person name="Vollmers J."/>
            <person name="Rivas-Marin E."/>
            <person name="Kohn T."/>
            <person name="Peeters S.H."/>
            <person name="Heuer A."/>
            <person name="Rast P."/>
            <person name="Oberbeckmann S."/>
            <person name="Bunk B."/>
            <person name="Jeske O."/>
            <person name="Meyerdierks A."/>
            <person name="Storesund J.E."/>
            <person name="Kallscheuer N."/>
            <person name="Luecker S."/>
            <person name="Lage O.M."/>
            <person name="Pohl T."/>
            <person name="Merkel B.J."/>
            <person name="Hornburger P."/>
            <person name="Mueller R.-W."/>
            <person name="Bruemmer F."/>
            <person name="Labrenz M."/>
            <person name="Spormann A.M."/>
            <person name="Op den Camp H."/>
            <person name="Overmann J."/>
            <person name="Amann R."/>
            <person name="Jetten M.S.M."/>
            <person name="Mascher T."/>
            <person name="Medema M.H."/>
            <person name="Devos D.P."/>
            <person name="Kaster A.-K."/>
            <person name="Ovreas L."/>
            <person name="Rohde M."/>
            <person name="Galperin M.Y."/>
            <person name="Jogler C."/>
        </authorList>
    </citation>
    <scope>NUCLEOTIDE SEQUENCE [LARGE SCALE GENOMIC DNA]</scope>
    <source>
        <strain evidence="2 3">Pla163</strain>
    </source>
</reference>
<evidence type="ECO:0000256" key="1">
    <source>
        <dbReference type="ARBA" id="ARBA00022649"/>
    </source>
</evidence>
<dbReference type="OrthoDB" id="9798046at2"/>
<dbReference type="AlphaFoldDB" id="A0A518D430"/>
<dbReference type="Gene3D" id="3.30.2310.20">
    <property type="entry name" value="RelE-like"/>
    <property type="match status" value="1"/>
</dbReference>
<dbReference type="Proteomes" id="UP000319342">
    <property type="component" value="Chromosome"/>
</dbReference>
<keyword evidence="3" id="KW-1185">Reference proteome</keyword>
<dbReference type="EMBL" id="CP036290">
    <property type="protein sequence ID" value="QDU86209.1"/>
    <property type="molecule type" value="Genomic_DNA"/>
</dbReference>
<evidence type="ECO:0000313" key="3">
    <source>
        <dbReference type="Proteomes" id="UP000319342"/>
    </source>
</evidence>
<keyword evidence="1" id="KW-1277">Toxin-antitoxin system</keyword>
<proteinExistence type="predicted"/>
<evidence type="ECO:0008006" key="4">
    <source>
        <dbReference type="Google" id="ProtNLM"/>
    </source>
</evidence>
<dbReference type="Pfam" id="PF05016">
    <property type="entry name" value="ParE_toxin"/>
    <property type="match status" value="1"/>
</dbReference>